<comment type="caution">
    <text evidence="1">The sequence shown here is derived from an EMBL/GenBank/DDBJ whole genome shotgun (WGS) entry which is preliminary data.</text>
</comment>
<evidence type="ECO:0000313" key="2">
    <source>
        <dbReference type="Proteomes" id="UP000176854"/>
    </source>
</evidence>
<evidence type="ECO:0000313" key="1">
    <source>
        <dbReference type="EMBL" id="OGG08987.1"/>
    </source>
</evidence>
<dbReference type="EMBL" id="MFJC01000032">
    <property type="protein sequence ID" value="OGG08987.1"/>
    <property type="molecule type" value="Genomic_DNA"/>
</dbReference>
<reference evidence="1 2" key="1">
    <citation type="journal article" date="2016" name="Nat. Commun.">
        <title>Thousands of microbial genomes shed light on interconnected biogeochemical processes in an aquifer system.</title>
        <authorList>
            <person name="Anantharaman K."/>
            <person name="Brown C.T."/>
            <person name="Hug L.A."/>
            <person name="Sharon I."/>
            <person name="Castelle C.J."/>
            <person name="Probst A.J."/>
            <person name="Thomas B.C."/>
            <person name="Singh A."/>
            <person name="Wilkins M.J."/>
            <person name="Karaoz U."/>
            <person name="Brodie E.L."/>
            <person name="Williams K.H."/>
            <person name="Hubbard S.S."/>
            <person name="Banfield J.F."/>
        </authorList>
    </citation>
    <scope>NUCLEOTIDE SEQUENCE [LARGE SCALE GENOMIC DNA]</scope>
</reference>
<proteinExistence type="predicted"/>
<accession>A0A1F5Z9Z2</accession>
<gene>
    <name evidence="1" type="ORF">A2154_01790</name>
</gene>
<protein>
    <submittedName>
        <fullName evidence="1">Uncharacterized protein</fullName>
    </submittedName>
</protein>
<sequence>MTNLFEKPVFKHDLVKVMHTATLRDIGGTLTQDDDPVEFIRGFDDLSISKITQAVIAHDDGMITALDFKKSGISIDGFQVLRSSLIEVLKTRLFLPKTDAADIRFGTDFGSSRLFTEYVWERIGKSKDENGQINPTVAREILMAWAWYNGCPNPEVRVTNDNILEKLKIYSRFNFIWGELVDRAAQKDNIRLLVDLANGIDTVPETANFEAQNVPSYFKDKRIVGGFGQDRAYLIVKAYWDRLDTLTSKNNDFWTIYTGLSDILEDSIAQSNSLSELQTDVVGKLESYNK</sequence>
<organism evidence="1 2">
    <name type="scientific">Candidatus Gottesmanbacteria bacterium RBG_16_43_7</name>
    <dbReference type="NCBI Taxonomy" id="1798373"/>
    <lineage>
        <taxon>Bacteria</taxon>
        <taxon>Candidatus Gottesmaniibacteriota</taxon>
    </lineage>
</organism>
<dbReference type="Proteomes" id="UP000176854">
    <property type="component" value="Unassembled WGS sequence"/>
</dbReference>
<dbReference type="STRING" id="1798373.A2154_01790"/>
<dbReference type="AlphaFoldDB" id="A0A1F5Z9Z2"/>
<name>A0A1F5Z9Z2_9BACT</name>